<protein>
    <recommendedName>
        <fullName evidence="4">Secreted protein</fullName>
    </recommendedName>
</protein>
<dbReference type="Proteomes" id="UP000029981">
    <property type="component" value="Chromosome 3"/>
</dbReference>
<reference evidence="2 3" key="3">
    <citation type="journal article" date="2010" name="BMC Genomics">
        <title>Transcriptome sequencing and comparative analysis of cucumber flowers with different sex types.</title>
        <authorList>
            <person name="Guo S."/>
            <person name="Zheng Y."/>
            <person name="Joung J.G."/>
            <person name="Liu S."/>
            <person name="Zhang Z."/>
            <person name="Crasta O.R."/>
            <person name="Sobral B.W."/>
            <person name="Xu Y."/>
            <person name="Huang S."/>
            <person name="Fei Z."/>
        </authorList>
    </citation>
    <scope>NUCLEOTIDE SEQUENCE [LARGE SCALE GENOMIC DNA]</scope>
    <source>
        <strain evidence="3">cv. 9930</strain>
    </source>
</reference>
<reference evidence="2 3" key="4">
    <citation type="journal article" date="2011" name="BMC Genomics">
        <title>RNA-Seq improves annotation of protein-coding genes in the cucumber genome.</title>
        <authorList>
            <person name="Li Z."/>
            <person name="Zhang Z."/>
            <person name="Yan P."/>
            <person name="Huang S."/>
            <person name="Fei Z."/>
            <person name="Lin K."/>
        </authorList>
    </citation>
    <scope>NUCLEOTIDE SEQUENCE [LARGE SCALE GENOMIC DNA]</scope>
    <source>
        <strain evidence="3">cv. 9930</strain>
    </source>
</reference>
<sequence length="66" mass="7536">MWGGCKQLLFSVHLWLWLWLSSSFLEIPFPLRVISSIPPTVASNSLQNHSHSCIEYSTAPSFDRLC</sequence>
<dbReference type="Gramene" id="KGN59128">
    <property type="protein sequence ID" value="KGN59128"/>
    <property type="gene ID" value="Csa_3G776880"/>
</dbReference>
<keyword evidence="1" id="KW-0732">Signal</keyword>
<dbReference type="EMBL" id="CM002924">
    <property type="protein sequence ID" value="KGN59128.1"/>
    <property type="molecule type" value="Genomic_DNA"/>
</dbReference>
<feature type="signal peptide" evidence="1">
    <location>
        <begin position="1"/>
        <end position="23"/>
    </location>
</feature>
<proteinExistence type="predicted"/>
<keyword evidence="3" id="KW-1185">Reference proteome</keyword>
<evidence type="ECO:0000256" key="1">
    <source>
        <dbReference type="SAM" id="SignalP"/>
    </source>
</evidence>
<feature type="chain" id="PRO_5001965907" description="Secreted protein" evidence="1">
    <location>
        <begin position="24"/>
        <end position="66"/>
    </location>
</feature>
<gene>
    <name evidence="2" type="ORF">Csa_3G776880</name>
</gene>
<dbReference type="AlphaFoldDB" id="A0A0A0LBE6"/>
<evidence type="ECO:0000313" key="2">
    <source>
        <dbReference type="EMBL" id="KGN59128.1"/>
    </source>
</evidence>
<organism evidence="2 3">
    <name type="scientific">Cucumis sativus</name>
    <name type="common">Cucumber</name>
    <dbReference type="NCBI Taxonomy" id="3659"/>
    <lineage>
        <taxon>Eukaryota</taxon>
        <taxon>Viridiplantae</taxon>
        <taxon>Streptophyta</taxon>
        <taxon>Embryophyta</taxon>
        <taxon>Tracheophyta</taxon>
        <taxon>Spermatophyta</taxon>
        <taxon>Magnoliopsida</taxon>
        <taxon>eudicotyledons</taxon>
        <taxon>Gunneridae</taxon>
        <taxon>Pentapetalae</taxon>
        <taxon>rosids</taxon>
        <taxon>fabids</taxon>
        <taxon>Cucurbitales</taxon>
        <taxon>Cucurbitaceae</taxon>
        <taxon>Benincaseae</taxon>
        <taxon>Cucumis</taxon>
    </lineage>
</organism>
<accession>A0A0A0LBE6</accession>
<evidence type="ECO:0000313" key="3">
    <source>
        <dbReference type="Proteomes" id="UP000029981"/>
    </source>
</evidence>
<evidence type="ECO:0008006" key="4">
    <source>
        <dbReference type="Google" id="ProtNLM"/>
    </source>
</evidence>
<reference evidence="2 3" key="1">
    <citation type="journal article" date="2009" name="Nat. Genet.">
        <title>The genome of the cucumber, Cucumis sativus L.</title>
        <authorList>
            <person name="Huang S."/>
            <person name="Li R."/>
            <person name="Zhang Z."/>
            <person name="Li L."/>
            <person name="Gu X."/>
            <person name="Fan W."/>
            <person name="Lucas W.J."/>
            <person name="Wang X."/>
            <person name="Xie B."/>
            <person name="Ni P."/>
            <person name="Ren Y."/>
            <person name="Zhu H."/>
            <person name="Li J."/>
            <person name="Lin K."/>
            <person name="Jin W."/>
            <person name="Fei Z."/>
            <person name="Li G."/>
            <person name="Staub J."/>
            <person name="Kilian A."/>
            <person name="van der Vossen E.A."/>
            <person name="Wu Y."/>
            <person name="Guo J."/>
            <person name="He J."/>
            <person name="Jia Z."/>
            <person name="Ren Y."/>
            <person name="Tian G."/>
            <person name="Lu Y."/>
            <person name="Ruan J."/>
            <person name="Qian W."/>
            <person name="Wang M."/>
            <person name="Huang Q."/>
            <person name="Li B."/>
            <person name="Xuan Z."/>
            <person name="Cao J."/>
            <person name="Asan"/>
            <person name="Wu Z."/>
            <person name="Zhang J."/>
            <person name="Cai Q."/>
            <person name="Bai Y."/>
            <person name="Zhao B."/>
            <person name="Han Y."/>
            <person name="Li Y."/>
            <person name="Li X."/>
            <person name="Wang S."/>
            <person name="Shi Q."/>
            <person name="Liu S."/>
            <person name="Cho W.K."/>
            <person name="Kim J.Y."/>
            <person name="Xu Y."/>
            <person name="Heller-Uszynska K."/>
            <person name="Miao H."/>
            <person name="Cheng Z."/>
            <person name="Zhang S."/>
            <person name="Wu J."/>
            <person name="Yang Y."/>
            <person name="Kang H."/>
            <person name="Li M."/>
            <person name="Liang H."/>
            <person name="Ren X."/>
            <person name="Shi Z."/>
            <person name="Wen M."/>
            <person name="Jian M."/>
            <person name="Yang H."/>
            <person name="Zhang G."/>
            <person name="Yang Z."/>
            <person name="Chen R."/>
            <person name="Liu S."/>
            <person name="Li J."/>
            <person name="Ma L."/>
            <person name="Liu H."/>
            <person name="Zhou Y."/>
            <person name="Zhao J."/>
            <person name="Fang X."/>
            <person name="Li G."/>
            <person name="Fang L."/>
            <person name="Li Y."/>
            <person name="Liu D."/>
            <person name="Zheng H."/>
            <person name="Zhang Y."/>
            <person name="Qin N."/>
            <person name="Li Z."/>
            <person name="Yang G."/>
            <person name="Yang S."/>
            <person name="Bolund L."/>
            <person name="Kristiansen K."/>
            <person name="Zheng H."/>
            <person name="Li S."/>
            <person name="Zhang X."/>
            <person name="Yang H."/>
            <person name="Wang J."/>
            <person name="Sun R."/>
            <person name="Zhang B."/>
            <person name="Jiang S."/>
            <person name="Wang J."/>
            <person name="Du Y."/>
            <person name="Li S."/>
        </authorList>
    </citation>
    <scope>NUCLEOTIDE SEQUENCE [LARGE SCALE GENOMIC DNA]</scope>
    <source>
        <strain evidence="3">cv. 9930</strain>
    </source>
</reference>
<name>A0A0A0LBE6_CUCSA</name>
<reference evidence="2 3" key="2">
    <citation type="journal article" date="2009" name="PLoS ONE">
        <title>An integrated genetic and cytogenetic map of the cucumber genome.</title>
        <authorList>
            <person name="Ren Y."/>
            <person name="Zhang Z."/>
            <person name="Liu J."/>
            <person name="Staub J.E."/>
            <person name="Han Y."/>
            <person name="Cheng Z."/>
            <person name="Li X."/>
            <person name="Lu J."/>
            <person name="Miao H."/>
            <person name="Kang H."/>
            <person name="Xie B."/>
            <person name="Gu X."/>
            <person name="Wang X."/>
            <person name="Du Y."/>
            <person name="Jin W."/>
            <person name="Huang S."/>
        </authorList>
    </citation>
    <scope>NUCLEOTIDE SEQUENCE [LARGE SCALE GENOMIC DNA]</scope>
    <source>
        <strain evidence="3">cv. 9930</strain>
    </source>
</reference>